<evidence type="ECO:0000313" key="2">
    <source>
        <dbReference type="Proteomes" id="UP000054107"/>
    </source>
</evidence>
<evidence type="ECO:0000313" key="1">
    <source>
        <dbReference type="EMBL" id="CEP15283.1"/>
    </source>
</evidence>
<keyword evidence="2" id="KW-1185">Reference proteome</keyword>
<protein>
    <submittedName>
        <fullName evidence="1">Uncharacterized protein</fullName>
    </submittedName>
</protein>
<dbReference type="OrthoDB" id="2267587at2759"/>
<dbReference type="STRING" id="35722.A0A0B7NK06"/>
<accession>A0A0B7NK06</accession>
<proteinExistence type="predicted"/>
<gene>
    <name evidence="1" type="primary">PARPA_09488.1 scaffold 36645</name>
</gene>
<dbReference type="EMBL" id="LN732021">
    <property type="protein sequence ID" value="CEP15283.1"/>
    <property type="molecule type" value="Genomic_DNA"/>
</dbReference>
<reference evidence="1 2" key="1">
    <citation type="submission" date="2014-09" db="EMBL/GenBank/DDBJ databases">
        <authorList>
            <person name="Ellenberger Sabrina"/>
        </authorList>
    </citation>
    <scope>NUCLEOTIDE SEQUENCE [LARGE SCALE GENOMIC DNA]</scope>
    <source>
        <strain evidence="1 2">CBS 412.66</strain>
    </source>
</reference>
<organism evidence="1 2">
    <name type="scientific">Parasitella parasitica</name>
    <dbReference type="NCBI Taxonomy" id="35722"/>
    <lineage>
        <taxon>Eukaryota</taxon>
        <taxon>Fungi</taxon>
        <taxon>Fungi incertae sedis</taxon>
        <taxon>Mucoromycota</taxon>
        <taxon>Mucoromycotina</taxon>
        <taxon>Mucoromycetes</taxon>
        <taxon>Mucorales</taxon>
        <taxon>Mucorineae</taxon>
        <taxon>Mucoraceae</taxon>
        <taxon>Parasitella</taxon>
    </lineage>
</organism>
<name>A0A0B7NK06_9FUNG</name>
<sequence length="231" mass="26073">MLKIPKNHSLCAEFNRKFRDILLVPDPVDKDNVTRFLSTTNTTWDYKVASNPSWVWRRVKRSIPPPDELMPLLKRLFEDYGPIVLGRVSDPEDIPLYTLYGYDNSGGLAKYHCCRGTNSLEGGVHSNIVKKFSSINGSVRLADAALADYRLRHNANVTPAPRRFSPQPFVVPLHQLRSSRIRRYRRCQTCSVFGCPGGQSRGTCQNKCTLCGIVWCSGRPSFPGGNCQNRL</sequence>
<dbReference type="Proteomes" id="UP000054107">
    <property type="component" value="Unassembled WGS sequence"/>
</dbReference>
<dbReference type="AlphaFoldDB" id="A0A0B7NK06"/>